<evidence type="ECO:0000259" key="1">
    <source>
        <dbReference type="SMART" id="SM00849"/>
    </source>
</evidence>
<protein>
    <submittedName>
        <fullName evidence="2">Beta-lactamase</fullName>
    </submittedName>
</protein>
<dbReference type="EMBL" id="CP002400">
    <property type="protein sequence ID" value="ADU28129.1"/>
    <property type="molecule type" value="Genomic_DNA"/>
</dbReference>
<organism evidence="2 3">
    <name type="scientific">Ethanoligenens harbinense (strain DSM 18485 / JCM 12961 / CGMCC 1.5033 / YUAN-3)</name>
    <dbReference type="NCBI Taxonomy" id="663278"/>
    <lineage>
        <taxon>Bacteria</taxon>
        <taxon>Bacillati</taxon>
        <taxon>Bacillota</taxon>
        <taxon>Clostridia</taxon>
        <taxon>Eubacteriales</taxon>
        <taxon>Oscillospiraceae</taxon>
        <taxon>Ethanoligenens</taxon>
    </lineage>
</organism>
<dbReference type="CDD" id="cd07721">
    <property type="entry name" value="yflN-like_MBL-fold"/>
    <property type="match status" value="1"/>
</dbReference>
<dbReference type="InterPro" id="IPR050855">
    <property type="entry name" value="NDM-1-like"/>
</dbReference>
<dbReference type="KEGG" id="eha:Ethha_2636"/>
<dbReference type="STRING" id="663278.Ethha_2636"/>
<dbReference type="PANTHER" id="PTHR42951">
    <property type="entry name" value="METALLO-BETA-LACTAMASE DOMAIN-CONTAINING"/>
    <property type="match status" value="1"/>
</dbReference>
<dbReference type="InterPro" id="IPR036866">
    <property type="entry name" value="RibonucZ/Hydroxyglut_hydro"/>
</dbReference>
<dbReference type="HOGENOM" id="CLU_030571_2_2_9"/>
<keyword evidence="3" id="KW-1185">Reference proteome</keyword>
<dbReference type="SMART" id="SM00849">
    <property type="entry name" value="Lactamase_B"/>
    <property type="match status" value="1"/>
</dbReference>
<evidence type="ECO:0000313" key="2">
    <source>
        <dbReference type="EMBL" id="ADU28129.1"/>
    </source>
</evidence>
<dbReference type="SUPFAM" id="SSF56281">
    <property type="entry name" value="Metallo-hydrolase/oxidoreductase"/>
    <property type="match status" value="1"/>
</dbReference>
<proteinExistence type="predicted"/>
<dbReference type="PANTHER" id="PTHR42951:SF17">
    <property type="entry name" value="METALLO-BETA-LACTAMASE DOMAIN-CONTAINING PROTEIN"/>
    <property type="match status" value="1"/>
</dbReference>
<dbReference type="InterPro" id="IPR001279">
    <property type="entry name" value="Metallo-B-lactamas"/>
</dbReference>
<dbReference type="Pfam" id="PF00753">
    <property type="entry name" value="Lactamase_B"/>
    <property type="match status" value="1"/>
</dbReference>
<evidence type="ECO:0000313" key="3">
    <source>
        <dbReference type="Proteomes" id="UP000001551"/>
    </source>
</evidence>
<dbReference type="Gene3D" id="3.60.15.10">
    <property type="entry name" value="Ribonuclease Z/Hydroxyacylglutathione hydrolase-like"/>
    <property type="match status" value="1"/>
</dbReference>
<dbReference type="Proteomes" id="UP000001551">
    <property type="component" value="Chromosome"/>
</dbReference>
<dbReference type="RefSeq" id="WP_013486472.1">
    <property type="nucleotide sequence ID" value="NC_014828.1"/>
</dbReference>
<gene>
    <name evidence="2" type="ordered locus">Ethha_2636</name>
</gene>
<name>E6U759_ETHHY</name>
<reference evidence="2 3" key="1">
    <citation type="submission" date="2010-12" db="EMBL/GenBank/DDBJ databases">
        <title>Complete sequence of Ethanoligenens harbinense YUAN-3.</title>
        <authorList>
            <person name="Lucas S."/>
            <person name="Copeland A."/>
            <person name="Lapidus A."/>
            <person name="Cheng J.-F."/>
            <person name="Bruce D."/>
            <person name="Goodwin L."/>
            <person name="Pitluck S."/>
            <person name="Chertkov O."/>
            <person name="Misra M."/>
            <person name="Detter J.C."/>
            <person name="Han C."/>
            <person name="Tapia R."/>
            <person name="Land M."/>
            <person name="Hauser L."/>
            <person name="Jeffries C."/>
            <person name="Kyrpides N."/>
            <person name="Ivanova N."/>
            <person name="Mikhailova N."/>
            <person name="Wang A."/>
            <person name="Mouttaki H."/>
            <person name="He Z."/>
            <person name="Zhou J."/>
            <person name="Hemme C.L."/>
            <person name="Woyke T."/>
        </authorList>
    </citation>
    <scope>NUCLEOTIDE SEQUENCE [LARGE SCALE GENOMIC DNA]</scope>
    <source>
        <strain evidence="3">DSM 18485 / JCM 12961 / CGMCC 1.5033 / YUAN-3</strain>
    </source>
</reference>
<dbReference type="eggNOG" id="COG0491">
    <property type="taxonomic scope" value="Bacteria"/>
</dbReference>
<accession>E6U759</accession>
<sequence length="225" mass="23550">MPADTIRITPIPLGFVNAFLIRGKQAVLIDTGNPGSADRILHALGEQGLAPHDLALILLTHGHGDHVGSSPVLREKTGAKVAIHIRDADALRTGRGPNLTGTNALGRVFAVLLPRPIRGFEPFEPDILIEGELSLQPYGIAGKVVPTPGHTAGSISVVLENGAVFAGDTIMGGMGRKGKPRFPLFAEDAARAKESIAYLLGQAPESVYTGHGGPFSPAELRAVFP</sequence>
<dbReference type="AlphaFoldDB" id="E6U759"/>
<feature type="domain" description="Metallo-beta-lactamase" evidence="1">
    <location>
        <begin position="15"/>
        <end position="211"/>
    </location>
</feature>